<evidence type="ECO:0000256" key="4">
    <source>
        <dbReference type="ARBA" id="ARBA00023163"/>
    </source>
</evidence>
<dbReference type="EMBL" id="CAMAPF010001179">
    <property type="protein sequence ID" value="CAH9148494.1"/>
    <property type="molecule type" value="Genomic_DNA"/>
</dbReference>
<protein>
    <submittedName>
        <fullName evidence="6">Uncharacterized protein</fullName>
    </submittedName>
</protein>
<dbReference type="PANTHER" id="PTHR13114:SF7">
    <property type="entry name" value="MEDIATOR OF RNA POLYMERASE II TRANSCRIPTION SUBUNIT 17"/>
    <property type="match status" value="1"/>
</dbReference>
<keyword evidence="4" id="KW-0804">Transcription</keyword>
<evidence type="ECO:0000313" key="6">
    <source>
        <dbReference type="EMBL" id="CAH9148494.1"/>
    </source>
</evidence>
<keyword evidence="7" id="KW-1185">Reference proteome</keyword>
<dbReference type="GO" id="GO:0006357">
    <property type="term" value="P:regulation of transcription by RNA polymerase II"/>
    <property type="evidence" value="ECO:0007669"/>
    <property type="project" value="InterPro"/>
</dbReference>
<dbReference type="GO" id="GO:0003712">
    <property type="term" value="F:transcription coregulator activity"/>
    <property type="evidence" value="ECO:0007669"/>
    <property type="project" value="InterPro"/>
</dbReference>
<comment type="similarity">
    <text evidence="2">Belongs to the Mediator complex subunit 17 family.</text>
</comment>
<evidence type="ECO:0000256" key="5">
    <source>
        <dbReference type="ARBA" id="ARBA00023242"/>
    </source>
</evidence>
<dbReference type="GO" id="GO:0016592">
    <property type="term" value="C:mediator complex"/>
    <property type="evidence" value="ECO:0007669"/>
    <property type="project" value="InterPro"/>
</dbReference>
<reference evidence="6" key="1">
    <citation type="submission" date="2022-07" db="EMBL/GenBank/DDBJ databases">
        <authorList>
            <person name="Macas J."/>
            <person name="Novak P."/>
            <person name="Neumann P."/>
        </authorList>
    </citation>
    <scope>NUCLEOTIDE SEQUENCE</scope>
</reference>
<evidence type="ECO:0000256" key="3">
    <source>
        <dbReference type="ARBA" id="ARBA00023015"/>
    </source>
</evidence>
<keyword evidence="3" id="KW-0805">Transcription regulation</keyword>
<evidence type="ECO:0000256" key="2">
    <source>
        <dbReference type="ARBA" id="ARBA00005635"/>
    </source>
</evidence>
<dbReference type="GO" id="GO:0070847">
    <property type="term" value="C:core mediator complex"/>
    <property type="evidence" value="ECO:0007669"/>
    <property type="project" value="TreeGrafter"/>
</dbReference>
<name>A0AAV0GLF8_9ASTE</name>
<accession>A0AAV0GLF8</accession>
<comment type="subcellular location">
    <subcellularLocation>
        <location evidence="1">Nucleus</location>
    </subcellularLocation>
</comment>
<dbReference type="Proteomes" id="UP001152523">
    <property type="component" value="Unassembled WGS sequence"/>
</dbReference>
<evidence type="ECO:0000313" key="7">
    <source>
        <dbReference type="Proteomes" id="UP001152523"/>
    </source>
</evidence>
<dbReference type="PANTHER" id="PTHR13114">
    <property type="entry name" value="MEDIATOR OF RNA POLYMERASE II TRANSCRIPTION SUBUNIT 17"/>
    <property type="match status" value="1"/>
</dbReference>
<sequence length="101" mass="11771">MEEEDLQISLDKLPIKRVEFIEENNVERFPSDVGYNEKTVSLIRRTDFGWAVELADLPAILLQQVATQVIWWLHEANCCKYIFSYLSCNVVSSFYNCTYLG</sequence>
<dbReference type="InterPro" id="IPR019313">
    <property type="entry name" value="Mediator_Med17"/>
</dbReference>
<comment type="caution">
    <text evidence="6">The sequence shown here is derived from an EMBL/GenBank/DDBJ whole genome shotgun (WGS) entry which is preliminary data.</text>
</comment>
<organism evidence="6 7">
    <name type="scientific">Cuscuta epithymum</name>
    <dbReference type="NCBI Taxonomy" id="186058"/>
    <lineage>
        <taxon>Eukaryota</taxon>
        <taxon>Viridiplantae</taxon>
        <taxon>Streptophyta</taxon>
        <taxon>Embryophyta</taxon>
        <taxon>Tracheophyta</taxon>
        <taxon>Spermatophyta</taxon>
        <taxon>Magnoliopsida</taxon>
        <taxon>eudicotyledons</taxon>
        <taxon>Gunneridae</taxon>
        <taxon>Pentapetalae</taxon>
        <taxon>asterids</taxon>
        <taxon>lamiids</taxon>
        <taxon>Solanales</taxon>
        <taxon>Convolvulaceae</taxon>
        <taxon>Cuscuteae</taxon>
        <taxon>Cuscuta</taxon>
        <taxon>Cuscuta subgen. Cuscuta</taxon>
    </lineage>
</organism>
<evidence type="ECO:0000256" key="1">
    <source>
        <dbReference type="ARBA" id="ARBA00004123"/>
    </source>
</evidence>
<gene>
    <name evidence="6" type="ORF">CEPIT_LOCUS44555</name>
</gene>
<keyword evidence="5" id="KW-0539">Nucleus</keyword>
<dbReference type="AlphaFoldDB" id="A0AAV0GLF8"/>
<proteinExistence type="inferred from homology"/>